<reference evidence="2 3" key="1">
    <citation type="journal article" date="2019" name="Int. J. Syst. Evol. Microbiol.">
        <title>The Global Catalogue of Microorganisms (GCM) 10K type strain sequencing project: providing services to taxonomists for standard genome sequencing and annotation.</title>
        <authorList>
            <consortium name="The Broad Institute Genomics Platform"/>
            <consortium name="The Broad Institute Genome Sequencing Center for Infectious Disease"/>
            <person name="Wu L."/>
            <person name="Ma J."/>
        </authorList>
    </citation>
    <scope>NUCLEOTIDE SEQUENCE [LARGE SCALE GENOMIC DNA]</scope>
    <source>
        <strain evidence="2 3">JCM 4505</strain>
    </source>
</reference>
<proteinExistence type="predicted"/>
<dbReference type="Proteomes" id="UP001501867">
    <property type="component" value="Unassembled WGS sequence"/>
</dbReference>
<evidence type="ECO:0000313" key="2">
    <source>
        <dbReference type="EMBL" id="GAA0286758.1"/>
    </source>
</evidence>
<dbReference type="RefSeq" id="WP_344157585.1">
    <property type="nucleotide sequence ID" value="NZ_BAAABV010000015.1"/>
</dbReference>
<comment type="caution">
    <text evidence="2">The sequence shown here is derived from an EMBL/GenBank/DDBJ whole genome shotgun (WGS) entry which is preliminary data.</text>
</comment>
<name>A0ABN0VCP8_9ACTN</name>
<protein>
    <submittedName>
        <fullName evidence="2">Uncharacterized protein</fullName>
    </submittedName>
</protein>
<feature type="region of interest" description="Disordered" evidence="1">
    <location>
        <begin position="1"/>
        <end position="26"/>
    </location>
</feature>
<evidence type="ECO:0000313" key="3">
    <source>
        <dbReference type="Proteomes" id="UP001501867"/>
    </source>
</evidence>
<accession>A0ABN0VCP8</accession>
<gene>
    <name evidence="2" type="ORF">GCM10010302_26340</name>
</gene>
<dbReference type="EMBL" id="BAAABV010000015">
    <property type="protein sequence ID" value="GAA0286758.1"/>
    <property type="molecule type" value="Genomic_DNA"/>
</dbReference>
<organism evidence="2 3">
    <name type="scientific">Streptomyces polychromogenes</name>
    <dbReference type="NCBI Taxonomy" id="67342"/>
    <lineage>
        <taxon>Bacteria</taxon>
        <taxon>Bacillati</taxon>
        <taxon>Actinomycetota</taxon>
        <taxon>Actinomycetes</taxon>
        <taxon>Kitasatosporales</taxon>
        <taxon>Streptomycetaceae</taxon>
        <taxon>Streptomyces</taxon>
    </lineage>
</organism>
<sequence>MSLTTVQQPHAEPVSAEPVNPYGLPGDMTPAQAVAALTRRPGVLPQPGGANVSLMLPTAFVGPLVALQVLGFAPSERRPRLDLRVRHLDDGQVVEDGLRRVHHVHLLRQLGGLRRGEWTVGRFERMHRHGAQWQVLPHKSPPRARLRPAA</sequence>
<evidence type="ECO:0000256" key="1">
    <source>
        <dbReference type="SAM" id="MobiDB-lite"/>
    </source>
</evidence>
<keyword evidence="3" id="KW-1185">Reference proteome</keyword>